<name>A0A3A8G267_9GAMM</name>
<comment type="caution">
    <text evidence="2">The sequence shown here is derived from an EMBL/GenBank/DDBJ whole genome shotgun (WGS) entry which is preliminary data.</text>
</comment>
<sequence>MALIECFKCGNKISSELLKCPYCGLPQYGNFSKKKISEVKLPNSINNTDQKYSGTKDKRENVNTDLKTSNFFNDNKYMITICITVFIVLLVTVPKTLNRTPEEALLAESSYDSNEDTTTDTQETISQTEESTDQVSNETNEGATNIFDNNNIVVDDRIANYSSPQEALRDCLKHPINFEDKSRVQNPCTEGADCSYAWEYEQRCGFILDTYYPNCFFDVSTTVQVSCLASGERVSRDIDYWDPNLKFKEKTTFMDLNN</sequence>
<gene>
    <name evidence="2" type="ORF">D7V64_16425</name>
</gene>
<proteinExistence type="predicted"/>
<evidence type="ECO:0000256" key="1">
    <source>
        <dbReference type="SAM" id="MobiDB-lite"/>
    </source>
</evidence>
<dbReference type="AlphaFoldDB" id="A0A3A8G267"/>
<dbReference type="Proteomes" id="UP000281084">
    <property type="component" value="Unassembled WGS sequence"/>
</dbReference>
<evidence type="ECO:0000313" key="2">
    <source>
        <dbReference type="EMBL" id="RKG47661.1"/>
    </source>
</evidence>
<feature type="compositionally biased region" description="Low complexity" evidence="1">
    <location>
        <begin position="119"/>
        <end position="129"/>
    </location>
</feature>
<feature type="region of interest" description="Disordered" evidence="1">
    <location>
        <begin position="106"/>
        <end position="144"/>
    </location>
</feature>
<reference evidence="2 3" key="1">
    <citation type="submission" date="2018-09" db="EMBL/GenBank/DDBJ databases">
        <title>The draft genome of Acinetobacter spp. strains.</title>
        <authorList>
            <person name="Qin J."/>
            <person name="Feng Y."/>
            <person name="Zong Z."/>
        </authorList>
    </citation>
    <scope>NUCLEOTIDE SEQUENCE [LARGE SCALE GENOMIC DNA]</scope>
    <source>
        <strain evidence="2 3">WCHAc060002</strain>
    </source>
</reference>
<dbReference type="EMBL" id="RAXZ01000050">
    <property type="protein sequence ID" value="RKG47661.1"/>
    <property type="molecule type" value="Genomic_DNA"/>
</dbReference>
<dbReference type="RefSeq" id="WP_120368369.1">
    <property type="nucleotide sequence ID" value="NZ_RAXZ01000050.1"/>
</dbReference>
<evidence type="ECO:0000313" key="3">
    <source>
        <dbReference type="Proteomes" id="UP000281084"/>
    </source>
</evidence>
<protein>
    <submittedName>
        <fullName evidence="2">Uncharacterized protein</fullName>
    </submittedName>
</protein>
<accession>A0A3A8G267</accession>
<organism evidence="2 3">
    <name type="scientific">Acinetobacter cumulans</name>
    <dbReference type="NCBI Taxonomy" id="2136182"/>
    <lineage>
        <taxon>Bacteria</taxon>
        <taxon>Pseudomonadati</taxon>
        <taxon>Pseudomonadota</taxon>
        <taxon>Gammaproteobacteria</taxon>
        <taxon>Moraxellales</taxon>
        <taxon>Moraxellaceae</taxon>
        <taxon>Acinetobacter</taxon>
    </lineage>
</organism>